<gene>
    <name evidence="2" type="ORF">VNO78_12640</name>
</gene>
<evidence type="ECO:0000313" key="3">
    <source>
        <dbReference type="Proteomes" id="UP001386955"/>
    </source>
</evidence>
<proteinExistence type="predicted"/>
<sequence length="129" mass="14758">MKTSKDSLQATIKANVILSYEVPTTKSKLAKAKKDNRKKLKEVLDELVLTQKQVIGLKVPHHFSLSIMSTKLQDDDGHFMAEEPRRDEDPDKDACEPSSHKSHFNYFLFLILVLTSLYHARDIDTNFPS</sequence>
<evidence type="ECO:0000256" key="1">
    <source>
        <dbReference type="SAM" id="MobiDB-lite"/>
    </source>
</evidence>
<reference evidence="2 3" key="1">
    <citation type="submission" date="2024-01" db="EMBL/GenBank/DDBJ databases">
        <title>The genomes of 5 underutilized Papilionoideae crops provide insights into root nodulation and disease resistanc.</title>
        <authorList>
            <person name="Jiang F."/>
        </authorList>
    </citation>
    <scope>NUCLEOTIDE SEQUENCE [LARGE SCALE GENOMIC DNA]</scope>
    <source>
        <strain evidence="2">DUOXIRENSHENG_FW03</strain>
        <tissue evidence="2">Leaves</tissue>
    </source>
</reference>
<dbReference type="Proteomes" id="UP001386955">
    <property type="component" value="Unassembled WGS sequence"/>
</dbReference>
<name>A0AAN9SPA0_PSOTE</name>
<feature type="region of interest" description="Disordered" evidence="1">
    <location>
        <begin position="76"/>
        <end position="98"/>
    </location>
</feature>
<dbReference type="EMBL" id="JAYMYS010000003">
    <property type="protein sequence ID" value="KAK7401281.1"/>
    <property type="molecule type" value="Genomic_DNA"/>
</dbReference>
<keyword evidence="3" id="KW-1185">Reference proteome</keyword>
<accession>A0AAN9SPA0</accession>
<dbReference type="AlphaFoldDB" id="A0AAN9SPA0"/>
<protein>
    <submittedName>
        <fullName evidence="2">Uncharacterized protein</fullName>
    </submittedName>
</protein>
<evidence type="ECO:0000313" key="2">
    <source>
        <dbReference type="EMBL" id="KAK7401281.1"/>
    </source>
</evidence>
<organism evidence="2 3">
    <name type="scientific">Psophocarpus tetragonolobus</name>
    <name type="common">Winged bean</name>
    <name type="synonym">Dolichos tetragonolobus</name>
    <dbReference type="NCBI Taxonomy" id="3891"/>
    <lineage>
        <taxon>Eukaryota</taxon>
        <taxon>Viridiplantae</taxon>
        <taxon>Streptophyta</taxon>
        <taxon>Embryophyta</taxon>
        <taxon>Tracheophyta</taxon>
        <taxon>Spermatophyta</taxon>
        <taxon>Magnoliopsida</taxon>
        <taxon>eudicotyledons</taxon>
        <taxon>Gunneridae</taxon>
        <taxon>Pentapetalae</taxon>
        <taxon>rosids</taxon>
        <taxon>fabids</taxon>
        <taxon>Fabales</taxon>
        <taxon>Fabaceae</taxon>
        <taxon>Papilionoideae</taxon>
        <taxon>50 kb inversion clade</taxon>
        <taxon>NPAAA clade</taxon>
        <taxon>indigoferoid/millettioid clade</taxon>
        <taxon>Phaseoleae</taxon>
        <taxon>Psophocarpus</taxon>
    </lineage>
</organism>
<comment type="caution">
    <text evidence="2">The sequence shown here is derived from an EMBL/GenBank/DDBJ whole genome shotgun (WGS) entry which is preliminary data.</text>
</comment>